<evidence type="ECO:0000256" key="1">
    <source>
        <dbReference type="ARBA" id="ARBA00004561"/>
    </source>
</evidence>
<dbReference type="PANTHER" id="PTHR33420">
    <property type="entry name" value="FIMBRIAL SUBUNIT ELFA-RELATED"/>
    <property type="match status" value="1"/>
</dbReference>
<reference evidence="7 8" key="1">
    <citation type="submission" date="2020-11" db="EMBL/GenBank/DDBJ databases">
        <title>Enhanced detection system for hospital associated transmission using whole genome sequencing surveillance.</title>
        <authorList>
            <person name="Harrison L.H."/>
            <person name="Van Tyne D."/>
            <person name="Marsh J.W."/>
            <person name="Griffith M.P."/>
            <person name="Snyder D.J."/>
            <person name="Cooper V.S."/>
            <person name="Mustapha M."/>
        </authorList>
    </citation>
    <scope>NUCLEOTIDE SEQUENCE [LARGE SCALE GENOMIC DNA]</scope>
    <source>
        <strain evidence="7 8">CB00117</strain>
    </source>
</reference>
<feature type="chain" id="PRO_5046345391" evidence="5">
    <location>
        <begin position="23"/>
        <end position="185"/>
    </location>
</feature>
<keyword evidence="4" id="KW-0281">Fimbrium</keyword>
<sequence>MKKTIQATAVLVSVFLSGAASAAGSVPTFKGAGGNVEFTGEIVDSSCNVTSTSKNLHVDLGHWAKSYFTSVGDETTKKPFSINVDNCPASVTSVAVLFDGQKDKTDPTLLEVAAGSAGGTAASGVAIKLYNASNASQIQLGQLSEAVAPVSAKAQLDFLADYRATTTTVTAGPANATATFLMVYN</sequence>
<dbReference type="InterPro" id="IPR000259">
    <property type="entry name" value="Adhesion_dom_fimbrial"/>
</dbReference>
<evidence type="ECO:0000313" key="7">
    <source>
        <dbReference type="EMBL" id="MBJ8381887.1"/>
    </source>
</evidence>
<feature type="signal peptide" evidence="5">
    <location>
        <begin position="1"/>
        <end position="22"/>
    </location>
</feature>
<protein>
    <submittedName>
        <fullName evidence="7">Fimbrial protein</fullName>
    </submittedName>
</protein>
<evidence type="ECO:0000259" key="6">
    <source>
        <dbReference type="Pfam" id="PF00419"/>
    </source>
</evidence>
<gene>
    <name evidence="7" type="ORF">I6M88_13025</name>
</gene>
<dbReference type="SUPFAM" id="SSF49401">
    <property type="entry name" value="Bacterial adhesins"/>
    <property type="match status" value="1"/>
</dbReference>
<dbReference type="PANTHER" id="PTHR33420:SF3">
    <property type="entry name" value="FIMBRIAL SUBUNIT ELFA"/>
    <property type="match status" value="1"/>
</dbReference>
<evidence type="ECO:0000256" key="3">
    <source>
        <dbReference type="ARBA" id="ARBA00022729"/>
    </source>
</evidence>
<name>A0ABS0ZSV1_9ENTR</name>
<evidence type="ECO:0000313" key="8">
    <source>
        <dbReference type="Proteomes" id="UP000746649"/>
    </source>
</evidence>
<comment type="subcellular location">
    <subcellularLocation>
        <location evidence="1">Fimbrium</location>
    </subcellularLocation>
</comment>
<comment type="caution">
    <text evidence="7">The sequence shown here is derived from an EMBL/GenBank/DDBJ whole genome shotgun (WGS) entry which is preliminary data.</text>
</comment>
<organism evidence="7 8">
    <name type="scientific">Citrobacter sedlakii</name>
    <dbReference type="NCBI Taxonomy" id="67826"/>
    <lineage>
        <taxon>Bacteria</taxon>
        <taxon>Pseudomonadati</taxon>
        <taxon>Pseudomonadota</taxon>
        <taxon>Gammaproteobacteria</taxon>
        <taxon>Enterobacterales</taxon>
        <taxon>Enterobacteriaceae</taxon>
        <taxon>Citrobacter</taxon>
        <taxon>Citrobacter freundii complex</taxon>
    </lineage>
</organism>
<dbReference type="RefSeq" id="WP_200035456.1">
    <property type="nucleotide sequence ID" value="NZ_JADWND010000005.1"/>
</dbReference>
<evidence type="ECO:0000256" key="4">
    <source>
        <dbReference type="ARBA" id="ARBA00023263"/>
    </source>
</evidence>
<dbReference type="InterPro" id="IPR008966">
    <property type="entry name" value="Adhesion_dom_sf"/>
</dbReference>
<accession>A0ABS0ZSV1</accession>
<keyword evidence="8" id="KW-1185">Reference proteome</keyword>
<evidence type="ECO:0000256" key="2">
    <source>
        <dbReference type="ARBA" id="ARBA00006671"/>
    </source>
</evidence>
<keyword evidence="3 5" id="KW-0732">Signal</keyword>
<evidence type="ECO:0000256" key="5">
    <source>
        <dbReference type="SAM" id="SignalP"/>
    </source>
</evidence>
<dbReference type="InterPro" id="IPR036937">
    <property type="entry name" value="Adhesion_dom_fimbrial_sf"/>
</dbReference>
<dbReference type="EMBL" id="JADWND010000005">
    <property type="protein sequence ID" value="MBJ8381887.1"/>
    <property type="molecule type" value="Genomic_DNA"/>
</dbReference>
<dbReference type="Gene3D" id="2.60.40.1090">
    <property type="entry name" value="Fimbrial-type adhesion domain"/>
    <property type="match status" value="1"/>
</dbReference>
<dbReference type="InterPro" id="IPR050263">
    <property type="entry name" value="Bact_Fimbrial_Adh_Pro"/>
</dbReference>
<proteinExistence type="inferred from homology"/>
<dbReference type="Pfam" id="PF00419">
    <property type="entry name" value="Fimbrial"/>
    <property type="match status" value="1"/>
</dbReference>
<dbReference type="Proteomes" id="UP000746649">
    <property type="component" value="Unassembled WGS sequence"/>
</dbReference>
<feature type="domain" description="Fimbrial-type adhesion" evidence="6">
    <location>
        <begin position="37"/>
        <end position="184"/>
    </location>
</feature>
<comment type="similarity">
    <text evidence="2">Belongs to the fimbrial protein family.</text>
</comment>